<dbReference type="AlphaFoldDB" id="A0AAV3YVV8"/>
<gene>
    <name evidence="2" type="ORF">PoB_001302100</name>
</gene>
<dbReference type="Proteomes" id="UP000735302">
    <property type="component" value="Unassembled WGS sequence"/>
</dbReference>
<sequence>MSATPMEADVNSTVTLECHAYQTGNWSDVIAIANVSWTRNGMIMRVTEENIINVTSDTAGEVNFTCTVTTDSGNSATGNVIVEFLEEMILDEYLEDLTVAMSATPMEADVNSTVTLECHAYQTGNWSDVIAIANVSWTRNGMIIRVTEENTINVTSDTAEYLEDLTVAMSATPMEADVNSTVTLECHAYQTGNLSDVIAIANVSWSRNGMFMRVTEENTINVTSDSPGEVNFTCTVTTDSGNSATASVIVEFLEEIIAQVRMRCMLEIIYAHFKHCLYELVYC</sequence>
<dbReference type="InterPro" id="IPR036179">
    <property type="entry name" value="Ig-like_dom_sf"/>
</dbReference>
<name>A0AAV3YVV8_9GAST</name>
<evidence type="ECO:0000259" key="1">
    <source>
        <dbReference type="PROSITE" id="PS50835"/>
    </source>
</evidence>
<dbReference type="PROSITE" id="PS50835">
    <property type="entry name" value="IG_LIKE"/>
    <property type="match status" value="2"/>
</dbReference>
<organism evidence="2 3">
    <name type="scientific">Plakobranchus ocellatus</name>
    <dbReference type="NCBI Taxonomy" id="259542"/>
    <lineage>
        <taxon>Eukaryota</taxon>
        <taxon>Metazoa</taxon>
        <taxon>Spiralia</taxon>
        <taxon>Lophotrochozoa</taxon>
        <taxon>Mollusca</taxon>
        <taxon>Gastropoda</taxon>
        <taxon>Heterobranchia</taxon>
        <taxon>Euthyneura</taxon>
        <taxon>Panpulmonata</taxon>
        <taxon>Sacoglossa</taxon>
        <taxon>Placobranchoidea</taxon>
        <taxon>Plakobranchidae</taxon>
        <taxon>Plakobranchus</taxon>
    </lineage>
</organism>
<evidence type="ECO:0000313" key="3">
    <source>
        <dbReference type="Proteomes" id="UP000735302"/>
    </source>
</evidence>
<accession>A0AAV3YVV8</accession>
<proteinExistence type="predicted"/>
<evidence type="ECO:0000313" key="2">
    <source>
        <dbReference type="EMBL" id="GFN86515.1"/>
    </source>
</evidence>
<dbReference type="EMBL" id="BLXT01001545">
    <property type="protein sequence ID" value="GFN86515.1"/>
    <property type="molecule type" value="Genomic_DNA"/>
</dbReference>
<reference evidence="2 3" key="1">
    <citation type="journal article" date="2021" name="Elife">
        <title>Chloroplast acquisition without the gene transfer in kleptoplastic sea slugs, Plakobranchus ocellatus.</title>
        <authorList>
            <person name="Maeda T."/>
            <person name="Takahashi S."/>
            <person name="Yoshida T."/>
            <person name="Shimamura S."/>
            <person name="Takaki Y."/>
            <person name="Nagai Y."/>
            <person name="Toyoda A."/>
            <person name="Suzuki Y."/>
            <person name="Arimoto A."/>
            <person name="Ishii H."/>
            <person name="Satoh N."/>
            <person name="Nishiyama T."/>
            <person name="Hasebe M."/>
            <person name="Maruyama T."/>
            <person name="Minagawa J."/>
            <person name="Obokata J."/>
            <person name="Shigenobu S."/>
        </authorList>
    </citation>
    <scope>NUCLEOTIDE SEQUENCE [LARGE SCALE GENOMIC DNA]</scope>
</reference>
<comment type="caution">
    <text evidence="2">The sequence shown here is derived from an EMBL/GenBank/DDBJ whole genome shotgun (WGS) entry which is preliminary data.</text>
</comment>
<dbReference type="CDD" id="cd00146">
    <property type="entry name" value="PKD"/>
    <property type="match status" value="1"/>
</dbReference>
<feature type="domain" description="Ig-like" evidence="1">
    <location>
        <begin position="1"/>
        <end position="82"/>
    </location>
</feature>
<dbReference type="InterPro" id="IPR007110">
    <property type="entry name" value="Ig-like_dom"/>
</dbReference>
<keyword evidence="3" id="KW-1185">Reference proteome</keyword>
<protein>
    <recommendedName>
        <fullName evidence="1">Ig-like domain-containing protein</fullName>
    </recommendedName>
</protein>
<feature type="domain" description="Ig-like" evidence="1">
    <location>
        <begin position="163"/>
        <end position="249"/>
    </location>
</feature>
<dbReference type="SUPFAM" id="SSF48726">
    <property type="entry name" value="Immunoglobulin"/>
    <property type="match status" value="1"/>
</dbReference>